<dbReference type="Proteomes" id="UP000049979">
    <property type="component" value="Unassembled WGS sequence"/>
</dbReference>
<gene>
    <name evidence="3" type="ORF">GMD30_13230</name>
    <name evidence="2" type="ORF">M72_28901</name>
</gene>
<accession>A0A0M6WNW3</accession>
<dbReference type="EMBL" id="WNAL01000030">
    <property type="protein sequence ID" value="MTR82625.1"/>
    <property type="molecule type" value="Genomic_DNA"/>
</dbReference>
<dbReference type="EMBL" id="CVRR01000020">
    <property type="protein sequence ID" value="CRL39075.1"/>
    <property type="molecule type" value="Genomic_DNA"/>
</dbReference>
<dbReference type="OrthoDB" id="9813766at2"/>
<reference evidence="4" key="2">
    <citation type="submission" date="2015-05" db="EMBL/GenBank/DDBJ databases">
        <authorList>
            <consortium name="Pathogen Informatics"/>
        </authorList>
    </citation>
    <scope>NUCLEOTIDE SEQUENCE [LARGE SCALE GENOMIC DNA]</scope>
    <source>
        <strain evidence="4">M72</strain>
    </source>
</reference>
<dbReference type="GO" id="GO:0016779">
    <property type="term" value="F:nucleotidyltransferase activity"/>
    <property type="evidence" value="ECO:0007669"/>
    <property type="project" value="InterPro"/>
</dbReference>
<keyword evidence="4" id="KW-1185">Reference proteome</keyword>
<dbReference type="Pfam" id="PF01909">
    <property type="entry name" value="NTP_transf_2"/>
    <property type="match status" value="1"/>
</dbReference>
<protein>
    <recommendedName>
        <fullName evidence="1">Polymerase nucleotidyl transferase domain-containing protein</fullName>
    </recommendedName>
</protein>
<dbReference type="InterPro" id="IPR043519">
    <property type="entry name" value="NT_sf"/>
</dbReference>
<dbReference type="PANTHER" id="PTHR43449">
    <property type="entry name" value="NUCLEOTIDYLTRANSFERASE"/>
    <property type="match status" value="1"/>
</dbReference>
<dbReference type="AlphaFoldDB" id="A0A0M6WNW3"/>
<evidence type="ECO:0000313" key="2">
    <source>
        <dbReference type="EMBL" id="CRL39075.1"/>
    </source>
</evidence>
<feature type="domain" description="Polymerase nucleotidyl transferase" evidence="1">
    <location>
        <begin position="30"/>
        <end position="95"/>
    </location>
</feature>
<dbReference type="STRING" id="301302.ERS852420_03327"/>
<evidence type="ECO:0000313" key="5">
    <source>
        <dbReference type="Proteomes" id="UP000446657"/>
    </source>
</evidence>
<name>A0A0M6WNW3_9FIRM</name>
<organism evidence="2 4">
    <name type="scientific">Roseburia faecis</name>
    <dbReference type="NCBI Taxonomy" id="301302"/>
    <lineage>
        <taxon>Bacteria</taxon>
        <taxon>Bacillati</taxon>
        <taxon>Bacillota</taxon>
        <taxon>Clostridia</taxon>
        <taxon>Lachnospirales</taxon>
        <taxon>Lachnospiraceae</taxon>
        <taxon>Roseburia</taxon>
    </lineage>
</organism>
<dbReference type="SUPFAM" id="SSF81301">
    <property type="entry name" value="Nucleotidyltransferase"/>
    <property type="match status" value="1"/>
</dbReference>
<dbReference type="PANTHER" id="PTHR43449:SF3">
    <property type="entry name" value="POLYMERASE NUCLEOTIDYL TRANSFERASE DOMAIN-CONTAINING PROTEIN"/>
    <property type="match status" value="1"/>
</dbReference>
<proteinExistence type="predicted"/>
<evidence type="ECO:0000313" key="3">
    <source>
        <dbReference type="EMBL" id="MTR82625.1"/>
    </source>
</evidence>
<sequence length="107" mass="12644">MPYVSPVVENDFKDRLNKCVDIIKNSSIKYQSLGIFGSYARNDYKASSDIDFCIIVPEKPERWMMGALREELEMLHADVVFVTPQYFEHDNSKFTQQLRRDYKELKI</sequence>
<dbReference type="InterPro" id="IPR002934">
    <property type="entry name" value="Polymerase_NTP_transf_dom"/>
</dbReference>
<evidence type="ECO:0000313" key="4">
    <source>
        <dbReference type="Proteomes" id="UP000049979"/>
    </source>
</evidence>
<dbReference type="RefSeq" id="WP_055067979.1">
    <property type="nucleotide sequence ID" value="NZ_CP173697.1"/>
</dbReference>
<reference evidence="2" key="1">
    <citation type="submission" date="2015-05" db="EMBL/GenBank/DDBJ databases">
        <authorList>
            <person name="Wang D.B."/>
            <person name="Wang M."/>
        </authorList>
    </citation>
    <scope>NUCLEOTIDE SEQUENCE [LARGE SCALE GENOMIC DNA]</scope>
    <source>
        <strain evidence="2">M72</strain>
    </source>
</reference>
<dbReference type="CDD" id="cd05403">
    <property type="entry name" value="NT_KNTase_like"/>
    <property type="match status" value="1"/>
</dbReference>
<dbReference type="Proteomes" id="UP000446657">
    <property type="component" value="Unassembled WGS sequence"/>
</dbReference>
<reference evidence="3 5" key="3">
    <citation type="journal article" date="2019" name="Nat. Med.">
        <title>A library of human gut bacterial isolates paired with longitudinal multiomics data enables mechanistic microbiome research.</title>
        <authorList>
            <person name="Poyet M."/>
            <person name="Groussin M."/>
            <person name="Gibbons S.M."/>
            <person name="Avila-Pacheco J."/>
            <person name="Jiang X."/>
            <person name="Kearney S.M."/>
            <person name="Perrotta A.R."/>
            <person name="Berdy B."/>
            <person name="Zhao S."/>
            <person name="Lieberman T.D."/>
            <person name="Swanson P.K."/>
            <person name="Smith M."/>
            <person name="Roesemann S."/>
            <person name="Alexander J.E."/>
            <person name="Rich S.A."/>
            <person name="Livny J."/>
            <person name="Vlamakis H."/>
            <person name="Clish C."/>
            <person name="Bullock K."/>
            <person name="Deik A."/>
            <person name="Scott J."/>
            <person name="Pierce K.A."/>
            <person name="Xavier R.J."/>
            <person name="Alm E.J."/>
        </authorList>
    </citation>
    <scope>NUCLEOTIDE SEQUENCE [LARGE SCALE GENOMIC DNA]</scope>
    <source>
        <strain evidence="3 5">BIOML-A1</strain>
    </source>
</reference>
<evidence type="ECO:0000259" key="1">
    <source>
        <dbReference type="Pfam" id="PF01909"/>
    </source>
</evidence>
<dbReference type="Gene3D" id="3.30.460.10">
    <property type="entry name" value="Beta Polymerase, domain 2"/>
    <property type="match status" value="1"/>
</dbReference>